<dbReference type="EMBL" id="FPHR01000031">
    <property type="protein sequence ID" value="SFV77733.1"/>
    <property type="molecule type" value="Genomic_DNA"/>
</dbReference>
<proteinExistence type="predicted"/>
<name>A0A1W1DAR6_9ZZZZ</name>
<gene>
    <name evidence="1" type="ORF">MNB_SUP05-4-889</name>
</gene>
<evidence type="ECO:0000313" key="1">
    <source>
        <dbReference type="EMBL" id="SFV77733.1"/>
    </source>
</evidence>
<accession>A0A1W1DAR6</accession>
<sequence length="118" mass="13236">MFECEDDKSFGSVQGEIVSISDETDDTMLAELQDLYDTLQDELEQLLEQSDEGLMMNAAGMEVKLKDGSLCTLRVSPDVVTRILTVLEFDELQAFIENIARSVEEPDSGHFCHNVNKD</sequence>
<protein>
    <submittedName>
        <fullName evidence="1">Uncharacterized protein</fullName>
    </submittedName>
</protein>
<reference evidence="1" key="1">
    <citation type="submission" date="2016-10" db="EMBL/GenBank/DDBJ databases">
        <authorList>
            <person name="de Groot N.N."/>
        </authorList>
    </citation>
    <scope>NUCLEOTIDE SEQUENCE</scope>
</reference>
<organism evidence="1">
    <name type="scientific">hydrothermal vent metagenome</name>
    <dbReference type="NCBI Taxonomy" id="652676"/>
    <lineage>
        <taxon>unclassified sequences</taxon>
        <taxon>metagenomes</taxon>
        <taxon>ecological metagenomes</taxon>
    </lineage>
</organism>
<dbReference type="AlphaFoldDB" id="A0A1W1DAR6"/>